<protein>
    <recommendedName>
        <fullName evidence="1">BTB domain-containing protein</fullName>
    </recommendedName>
</protein>
<dbReference type="AlphaFoldDB" id="A0A7S4VFA6"/>
<evidence type="ECO:0000313" key="2">
    <source>
        <dbReference type="EMBL" id="CAE4580900.1"/>
    </source>
</evidence>
<accession>A0A7S4VFA6</accession>
<dbReference type="SUPFAM" id="SSF54695">
    <property type="entry name" value="POZ domain"/>
    <property type="match status" value="1"/>
</dbReference>
<dbReference type="InterPro" id="IPR011333">
    <property type="entry name" value="SKP1/BTB/POZ_sf"/>
</dbReference>
<dbReference type="CDD" id="cd18186">
    <property type="entry name" value="BTB_POZ_ZBTB_KLHL-like"/>
    <property type="match status" value="1"/>
</dbReference>
<evidence type="ECO:0000259" key="1">
    <source>
        <dbReference type="PROSITE" id="PS50097"/>
    </source>
</evidence>
<organism evidence="2">
    <name type="scientific">Alexandrium monilatum</name>
    <dbReference type="NCBI Taxonomy" id="311494"/>
    <lineage>
        <taxon>Eukaryota</taxon>
        <taxon>Sar</taxon>
        <taxon>Alveolata</taxon>
        <taxon>Dinophyceae</taxon>
        <taxon>Gonyaulacales</taxon>
        <taxon>Pyrocystaceae</taxon>
        <taxon>Alexandrium</taxon>
    </lineage>
</organism>
<sequence>MAAARERGREVLVGDLRRLYERARTEEQKGKRESTNREVVISGQRYYAHSCILSARSNFFEKALTQQMIEGVERVMELRHTATEVPRAAGEALLLFLYAGSTEGVSSSEAAWGVCDLLGAESGDFLELSGCEVLREECTDRIMGEVRREELAAALLRAQALGHATKQLRGLLLENLVWDPARVRPPRRRRRRERPRTSSQSCWRW</sequence>
<dbReference type="PROSITE" id="PS50097">
    <property type="entry name" value="BTB"/>
    <property type="match status" value="1"/>
</dbReference>
<dbReference type="InterPro" id="IPR000210">
    <property type="entry name" value="BTB/POZ_dom"/>
</dbReference>
<reference evidence="2" key="1">
    <citation type="submission" date="2021-01" db="EMBL/GenBank/DDBJ databases">
        <authorList>
            <person name="Corre E."/>
            <person name="Pelletier E."/>
            <person name="Niang G."/>
            <person name="Scheremetjew M."/>
            <person name="Finn R."/>
            <person name="Kale V."/>
            <person name="Holt S."/>
            <person name="Cochrane G."/>
            <person name="Meng A."/>
            <person name="Brown T."/>
            <person name="Cohen L."/>
        </authorList>
    </citation>
    <scope>NUCLEOTIDE SEQUENCE</scope>
    <source>
        <strain evidence="2">CCMP3105</strain>
    </source>
</reference>
<dbReference type="Gene3D" id="3.30.710.10">
    <property type="entry name" value="Potassium Channel Kv1.1, Chain A"/>
    <property type="match status" value="1"/>
</dbReference>
<feature type="domain" description="BTB" evidence="1">
    <location>
        <begin position="35"/>
        <end position="106"/>
    </location>
</feature>
<proteinExistence type="predicted"/>
<gene>
    <name evidence="2" type="ORF">AMON00008_LOCUS19023</name>
</gene>
<dbReference type="Pfam" id="PF00651">
    <property type="entry name" value="BTB"/>
    <property type="match status" value="1"/>
</dbReference>
<dbReference type="EMBL" id="HBNR01028025">
    <property type="protein sequence ID" value="CAE4580900.1"/>
    <property type="molecule type" value="Transcribed_RNA"/>
</dbReference>
<name>A0A7S4VFA6_9DINO</name>